<evidence type="ECO:0000313" key="1">
    <source>
        <dbReference type="EMBL" id="KAJ3484533.1"/>
    </source>
</evidence>
<dbReference type="OrthoDB" id="2818729at2759"/>
<keyword evidence="2" id="KW-1185">Reference proteome</keyword>
<organism evidence="1 2">
    <name type="scientific">Agrocybe chaxingu</name>
    <dbReference type="NCBI Taxonomy" id="84603"/>
    <lineage>
        <taxon>Eukaryota</taxon>
        <taxon>Fungi</taxon>
        <taxon>Dikarya</taxon>
        <taxon>Basidiomycota</taxon>
        <taxon>Agaricomycotina</taxon>
        <taxon>Agaricomycetes</taxon>
        <taxon>Agaricomycetidae</taxon>
        <taxon>Agaricales</taxon>
        <taxon>Agaricineae</taxon>
        <taxon>Strophariaceae</taxon>
        <taxon>Agrocybe</taxon>
    </lineage>
</organism>
<dbReference type="Proteomes" id="UP001148786">
    <property type="component" value="Unassembled WGS sequence"/>
</dbReference>
<comment type="caution">
    <text evidence="1">The sequence shown here is derived from an EMBL/GenBank/DDBJ whole genome shotgun (WGS) entry which is preliminary data.</text>
</comment>
<reference evidence="1" key="1">
    <citation type="submission" date="2022-07" db="EMBL/GenBank/DDBJ databases">
        <title>Genome Sequence of Agrocybe chaxingu.</title>
        <authorList>
            <person name="Buettner E."/>
        </authorList>
    </citation>
    <scope>NUCLEOTIDE SEQUENCE</scope>
    <source>
        <strain evidence="1">MP-N11</strain>
    </source>
</reference>
<evidence type="ECO:0000313" key="2">
    <source>
        <dbReference type="Proteomes" id="UP001148786"/>
    </source>
</evidence>
<sequence length="131" mass="14805">MAHLLKTASWGASTDIQKEQICDKPQVWRLDLWKSGWMAKWPRYGPDSLVNDDDDDLTEICQPALTISTADDIGNCLNYTASTFANLSRHHGRHGSPVKSHRRLMGASLSYYWDWLKTSGSPAPEAHVEYD</sequence>
<accession>A0A9W8JN77</accession>
<proteinExistence type="predicted"/>
<protein>
    <submittedName>
        <fullName evidence="1">Uncharacterized protein</fullName>
    </submittedName>
</protein>
<dbReference type="EMBL" id="JANKHO010003311">
    <property type="protein sequence ID" value="KAJ3484533.1"/>
    <property type="molecule type" value="Genomic_DNA"/>
</dbReference>
<dbReference type="AlphaFoldDB" id="A0A9W8JN77"/>
<name>A0A9W8JN77_9AGAR</name>
<gene>
    <name evidence="1" type="ORF">NLJ89_g11972</name>
</gene>